<evidence type="ECO:0000259" key="5">
    <source>
        <dbReference type="PROSITE" id="PS50237"/>
    </source>
</evidence>
<evidence type="ECO:0000256" key="3">
    <source>
        <dbReference type="PROSITE-ProRule" id="PRU00104"/>
    </source>
</evidence>
<dbReference type="InParanoid" id="A9UTU0"/>
<evidence type="ECO:0000313" key="6">
    <source>
        <dbReference type="EMBL" id="EDQ91305.1"/>
    </source>
</evidence>
<keyword evidence="2 3" id="KW-0833">Ubl conjugation pathway</keyword>
<dbReference type="GO" id="GO:0061630">
    <property type="term" value="F:ubiquitin protein ligase activity"/>
    <property type="evidence" value="ECO:0007669"/>
    <property type="project" value="InterPro"/>
</dbReference>
<dbReference type="GO" id="GO:0006511">
    <property type="term" value="P:ubiquitin-dependent protein catabolic process"/>
    <property type="evidence" value="ECO:0007669"/>
    <property type="project" value="InterPro"/>
</dbReference>
<feature type="active site" description="Glycyl thioester intermediate" evidence="3">
    <location>
        <position position="578"/>
    </location>
</feature>
<dbReference type="Gene3D" id="3.30.2410.10">
    <property type="entry name" value="Hect, E3 ligase catalytic domain"/>
    <property type="match status" value="1"/>
</dbReference>
<dbReference type="InterPro" id="IPR000569">
    <property type="entry name" value="HECT_dom"/>
</dbReference>
<reference evidence="6 7" key="1">
    <citation type="journal article" date="2008" name="Nature">
        <title>The genome of the choanoflagellate Monosiga brevicollis and the origin of metazoans.</title>
        <authorList>
            <consortium name="JGI Sequencing"/>
            <person name="King N."/>
            <person name="Westbrook M.J."/>
            <person name="Young S.L."/>
            <person name="Kuo A."/>
            <person name="Abedin M."/>
            <person name="Chapman J."/>
            <person name="Fairclough S."/>
            <person name="Hellsten U."/>
            <person name="Isogai Y."/>
            <person name="Letunic I."/>
            <person name="Marr M."/>
            <person name="Pincus D."/>
            <person name="Putnam N."/>
            <person name="Rokas A."/>
            <person name="Wright K.J."/>
            <person name="Zuzow R."/>
            <person name="Dirks W."/>
            <person name="Good M."/>
            <person name="Goodstein D."/>
            <person name="Lemons D."/>
            <person name="Li W."/>
            <person name="Lyons J.B."/>
            <person name="Morris A."/>
            <person name="Nichols S."/>
            <person name="Richter D.J."/>
            <person name="Salamov A."/>
            <person name="Bork P."/>
            <person name="Lim W.A."/>
            <person name="Manning G."/>
            <person name="Miller W.T."/>
            <person name="McGinnis W."/>
            <person name="Shapiro H."/>
            <person name="Tjian R."/>
            <person name="Grigoriev I.V."/>
            <person name="Rokhsar D."/>
        </authorList>
    </citation>
    <scope>NUCLEOTIDE SEQUENCE [LARGE SCALE GENOMIC DNA]</scope>
    <source>
        <strain evidence="7">MX1 / ATCC 50154</strain>
    </source>
</reference>
<dbReference type="SUPFAM" id="SSF56204">
    <property type="entry name" value="Hect, E3 ligase catalytic domain"/>
    <property type="match status" value="1"/>
</dbReference>
<feature type="domain" description="HECT" evidence="5">
    <location>
        <begin position="244"/>
        <end position="611"/>
    </location>
</feature>
<protein>
    <recommendedName>
        <fullName evidence="5">HECT domain-containing protein</fullName>
    </recommendedName>
</protein>
<dbReference type="PANTHER" id="PTHR45670">
    <property type="entry name" value="E3 UBIQUITIN-PROTEIN LIGASE TRIP12"/>
    <property type="match status" value="1"/>
</dbReference>
<gene>
    <name evidence="6" type="ORF">MONBRDRAFT_15214</name>
</gene>
<dbReference type="PANTHER" id="PTHR45670:SF1">
    <property type="entry name" value="E3 UBIQUITIN-PROTEIN LIGASE HECTD1"/>
    <property type="match status" value="1"/>
</dbReference>
<dbReference type="InterPro" id="IPR045322">
    <property type="entry name" value="HECTD1/TRIP12-like"/>
</dbReference>
<dbReference type="PROSITE" id="PS50237">
    <property type="entry name" value="HECT"/>
    <property type="match status" value="1"/>
</dbReference>
<feature type="region of interest" description="Disordered" evidence="4">
    <location>
        <begin position="1"/>
        <end position="22"/>
    </location>
</feature>
<dbReference type="KEGG" id="mbr:MONBRDRAFT_15214"/>
<keyword evidence="1" id="KW-0808">Transferase</keyword>
<accession>A9UTU0</accession>
<dbReference type="STRING" id="81824.A9UTU0"/>
<feature type="region of interest" description="Disordered" evidence="4">
    <location>
        <begin position="45"/>
        <end position="65"/>
    </location>
</feature>
<evidence type="ECO:0000313" key="7">
    <source>
        <dbReference type="Proteomes" id="UP000001357"/>
    </source>
</evidence>
<proteinExistence type="predicted"/>
<dbReference type="SMART" id="SM00119">
    <property type="entry name" value="HECTc"/>
    <property type="match status" value="1"/>
</dbReference>
<dbReference type="CDD" id="cd00078">
    <property type="entry name" value="HECTc"/>
    <property type="match status" value="1"/>
</dbReference>
<dbReference type="eggNOG" id="KOG0170">
    <property type="taxonomic scope" value="Eukaryota"/>
</dbReference>
<name>A9UTU0_MONBE</name>
<dbReference type="EMBL" id="CH991545">
    <property type="protein sequence ID" value="EDQ91305.1"/>
    <property type="molecule type" value="Genomic_DNA"/>
</dbReference>
<dbReference type="Gene3D" id="3.30.2160.10">
    <property type="entry name" value="Hect, E3 ligase catalytic domain"/>
    <property type="match status" value="1"/>
</dbReference>
<dbReference type="OMA" id="CTAFGRS"/>
<dbReference type="AlphaFoldDB" id="A9UTU0"/>
<dbReference type="InterPro" id="IPR035983">
    <property type="entry name" value="Hect_E3_ubiquitin_ligase"/>
</dbReference>
<dbReference type="Gene3D" id="3.90.1750.10">
    <property type="entry name" value="Hect, E3 ligase catalytic domains"/>
    <property type="match status" value="1"/>
</dbReference>
<sequence length="611" mass="67082">MYAQSQDDSALDSTAEEAQQAPPNLAQLLRARIRGAHGNAYTIEYRPARNQRKGPHGQGTVSPASAAGFGERVSQARLAELSLPPIPHLETVVEDPAGSAIQLLRLLYILNVNRSHLLDNLPTSCAGAEVLNDSAFVNHMLSTKLLREVSNFSAISKASFQAWCTALVQLCPCLVPFAQRMRYFRYTAFGAARAMQFYRTEMQGSNASASANNGAGGSEFRLTRTKVSVPRDGILEAAHQVLFKFGELRTVLEVQFTDEVGTGLGPTLEFYALASRELQRADLALWRGEAGEGAEYVHPTTGLYPRPTFKPNRRTLVLFETMGLLVAKAVQDERVVDLPLNPLWFRWLLPGPTPGTLADLRLLDESLHHSLEQMSILADRWAEAQRTHAGDAKGLAQAAQALNFQGAAIEDLGLTFVLPGYDVELKSGGASMDVTLENLAEYVKLVLDWSLRRGVQKQMQAFLRGFDRVVPREHLAIFNASEVAELIGGHNNLPWGIEDLRAALKTNYGYTMDSPQVAQLLEILASFGQEERRAFVQFLTGSPNLPVGGFASLQPPLTVVRKDPEGAADAVLPSVMTCQNYLKLPPYSGLEVMRDRLRFAMFEGQGSFDLS</sequence>
<dbReference type="GeneID" id="5888824"/>
<dbReference type="Pfam" id="PF00632">
    <property type="entry name" value="HECT"/>
    <property type="match status" value="1"/>
</dbReference>
<organism evidence="6 7">
    <name type="scientific">Monosiga brevicollis</name>
    <name type="common">Choanoflagellate</name>
    <dbReference type="NCBI Taxonomy" id="81824"/>
    <lineage>
        <taxon>Eukaryota</taxon>
        <taxon>Choanoflagellata</taxon>
        <taxon>Craspedida</taxon>
        <taxon>Salpingoecidae</taxon>
        <taxon>Monosiga</taxon>
    </lineage>
</organism>
<dbReference type="Proteomes" id="UP000001357">
    <property type="component" value="Unassembled WGS sequence"/>
</dbReference>
<dbReference type="RefSeq" id="XP_001743727.1">
    <property type="nucleotide sequence ID" value="XM_001743675.1"/>
</dbReference>
<feature type="compositionally biased region" description="Polar residues" evidence="4">
    <location>
        <begin position="1"/>
        <end position="12"/>
    </location>
</feature>
<evidence type="ECO:0000256" key="1">
    <source>
        <dbReference type="ARBA" id="ARBA00022679"/>
    </source>
</evidence>
<keyword evidence="7" id="KW-1185">Reference proteome</keyword>
<evidence type="ECO:0000256" key="4">
    <source>
        <dbReference type="SAM" id="MobiDB-lite"/>
    </source>
</evidence>
<evidence type="ECO:0000256" key="2">
    <source>
        <dbReference type="ARBA" id="ARBA00022786"/>
    </source>
</evidence>